<dbReference type="InterPro" id="IPR016181">
    <property type="entry name" value="Acyl_CoA_acyltransferase"/>
</dbReference>
<evidence type="ECO:0000313" key="1">
    <source>
        <dbReference type="EMBL" id="SFT32417.1"/>
    </source>
</evidence>
<dbReference type="RefSeq" id="WP_092972576.1">
    <property type="nucleotide sequence ID" value="NZ_FPAT01000001.1"/>
</dbReference>
<evidence type="ECO:0000313" key="2">
    <source>
        <dbReference type="Proteomes" id="UP000199165"/>
    </source>
</evidence>
<keyword evidence="2" id="KW-1185">Reference proteome</keyword>
<sequence>MLRERSNDDLDRLCDLLGELDEHARVLGTRHPRDWLQEVETERSWVFDQAPVRVAPTRNVVGHVQIYLPPEARWVREVAAQTSRQVGELLVIGRLFVKPAKHDYGIARYLLKESVKHVETRGRLPVLDPADLALIPPTLCTKLGFTELHTEDHTPSPLIRAE</sequence>
<dbReference type="AlphaFoldDB" id="A0A1I6X2F0"/>
<dbReference type="EMBL" id="FPAT01000001">
    <property type="protein sequence ID" value="SFT32417.1"/>
    <property type="molecule type" value="Genomic_DNA"/>
</dbReference>
<reference evidence="2" key="1">
    <citation type="submission" date="2016-10" db="EMBL/GenBank/DDBJ databases">
        <authorList>
            <person name="Varghese N."/>
            <person name="Submissions S."/>
        </authorList>
    </citation>
    <scope>NUCLEOTIDE SEQUENCE [LARGE SCALE GENOMIC DNA]</scope>
    <source>
        <strain evidence="2">DSM 45501</strain>
    </source>
</reference>
<protein>
    <submittedName>
        <fullName evidence="1">Uncharacterized protein</fullName>
    </submittedName>
</protein>
<name>A0A1I6X2F0_9ACTN</name>
<dbReference type="Gene3D" id="3.40.630.30">
    <property type="match status" value="1"/>
</dbReference>
<accession>A0A1I6X2F0</accession>
<dbReference type="Proteomes" id="UP000199165">
    <property type="component" value="Unassembled WGS sequence"/>
</dbReference>
<gene>
    <name evidence="1" type="ORF">SAMN04487904_10147</name>
</gene>
<proteinExistence type="predicted"/>
<dbReference type="SUPFAM" id="SSF55729">
    <property type="entry name" value="Acyl-CoA N-acyltransferases (Nat)"/>
    <property type="match status" value="1"/>
</dbReference>
<organism evidence="1 2">
    <name type="scientific">Actinopolyspora righensis</name>
    <dbReference type="NCBI Taxonomy" id="995060"/>
    <lineage>
        <taxon>Bacteria</taxon>
        <taxon>Bacillati</taxon>
        <taxon>Actinomycetota</taxon>
        <taxon>Actinomycetes</taxon>
        <taxon>Actinopolysporales</taxon>
        <taxon>Actinopolysporaceae</taxon>
        <taxon>Actinopolyspora</taxon>
        <taxon>Actinopolyspora alba group</taxon>
    </lineage>
</organism>